<dbReference type="Proteomes" id="UP001341840">
    <property type="component" value="Unassembled WGS sequence"/>
</dbReference>
<evidence type="ECO:0000313" key="1">
    <source>
        <dbReference type="EMBL" id="MED6216275.1"/>
    </source>
</evidence>
<reference evidence="1 2" key="1">
    <citation type="journal article" date="2023" name="Plants (Basel)">
        <title>Bridging the Gap: Combining Genomics and Transcriptomics Approaches to Understand Stylosanthes scabra, an Orphan Legume from the Brazilian Caatinga.</title>
        <authorList>
            <person name="Ferreira-Neto J.R.C."/>
            <person name="da Silva M.D."/>
            <person name="Binneck E."/>
            <person name="de Melo N.F."/>
            <person name="da Silva R.H."/>
            <person name="de Melo A.L.T.M."/>
            <person name="Pandolfi V."/>
            <person name="Bustamante F.O."/>
            <person name="Brasileiro-Vidal A.C."/>
            <person name="Benko-Iseppon A.M."/>
        </authorList>
    </citation>
    <scope>NUCLEOTIDE SEQUENCE [LARGE SCALE GENOMIC DNA]</scope>
    <source>
        <tissue evidence="1">Leaves</tissue>
    </source>
</reference>
<dbReference type="EMBL" id="JASCZI010271873">
    <property type="protein sequence ID" value="MED6216275.1"/>
    <property type="molecule type" value="Genomic_DNA"/>
</dbReference>
<gene>
    <name evidence="1" type="ORF">PIB30_006218</name>
</gene>
<sequence length="241" mass="26753">MALEIWGYDRIGPRNSNRVEEGSPNKDLGTSERTALGNGLEDVPGGELISPLYTQSDPYYLGSESVRDRYRCNLISCEFGDQCYGPLFRSGGDWAVLTALDRRTGGRLGLGEPNIQNSCPRTWERAEEESPNKNLGTSERTAIGNDLEDVSGGELISPLYTQSDPYYLGSESVRDRYRCDLISCRFGDQCYGPFFRSGGDWAVLTVLDRCTGGRLGLGEPNIQNSCPQTWEVGESNLFEFR</sequence>
<organism evidence="1 2">
    <name type="scientific">Stylosanthes scabra</name>
    <dbReference type="NCBI Taxonomy" id="79078"/>
    <lineage>
        <taxon>Eukaryota</taxon>
        <taxon>Viridiplantae</taxon>
        <taxon>Streptophyta</taxon>
        <taxon>Embryophyta</taxon>
        <taxon>Tracheophyta</taxon>
        <taxon>Spermatophyta</taxon>
        <taxon>Magnoliopsida</taxon>
        <taxon>eudicotyledons</taxon>
        <taxon>Gunneridae</taxon>
        <taxon>Pentapetalae</taxon>
        <taxon>rosids</taxon>
        <taxon>fabids</taxon>
        <taxon>Fabales</taxon>
        <taxon>Fabaceae</taxon>
        <taxon>Papilionoideae</taxon>
        <taxon>50 kb inversion clade</taxon>
        <taxon>dalbergioids sensu lato</taxon>
        <taxon>Dalbergieae</taxon>
        <taxon>Pterocarpus clade</taxon>
        <taxon>Stylosanthes</taxon>
    </lineage>
</organism>
<evidence type="ECO:0000313" key="2">
    <source>
        <dbReference type="Proteomes" id="UP001341840"/>
    </source>
</evidence>
<keyword evidence="2" id="KW-1185">Reference proteome</keyword>
<proteinExistence type="predicted"/>
<accession>A0ABU6Z3V8</accession>
<comment type="caution">
    <text evidence="1">The sequence shown here is derived from an EMBL/GenBank/DDBJ whole genome shotgun (WGS) entry which is preliminary data.</text>
</comment>
<protein>
    <submittedName>
        <fullName evidence="1">Uncharacterized protein</fullName>
    </submittedName>
</protein>
<name>A0ABU6Z3V8_9FABA</name>